<dbReference type="Proteomes" id="UP001549291">
    <property type="component" value="Unassembled WGS sequence"/>
</dbReference>
<evidence type="ECO:0000256" key="1">
    <source>
        <dbReference type="ARBA" id="ARBA00004418"/>
    </source>
</evidence>
<evidence type="ECO:0000256" key="4">
    <source>
        <dbReference type="ARBA" id="ARBA00022729"/>
    </source>
</evidence>
<evidence type="ECO:0000256" key="5">
    <source>
        <dbReference type="ARBA" id="ARBA00022764"/>
    </source>
</evidence>
<name>A0ABV2RNX2_BRAJP</name>
<dbReference type="Gene3D" id="3.40.190.10">
    <property type="entry name" value="Periplasmic binding protein-like II"/>
    <property type="match status" value="2"/>
</dbReference>
<keyword evidence="4" id="KW-0732">Signal</keyword>
<dbReference type="PANTHER" id="PTHR43649">
    <property type="entry name" value="ARABINOSE-BINDING PROTEIN-RELATED"/>
    <property type="match status" value="1"/>
</dbReference>
<dbReference type="InterPro" id="IPR006059">
    <property type="entry name" value="SBP"/>
</dbReference>
<organism evidence="6 7">
    <name type="scientific">Bradyrhizobium japonicum</name>
    <dbReference type="NCBI Taxonomy" id="375"/>
    <lineage>
        <taxon>Bacteria</taxon>
        <taxon>Pseudomonadati</taxon>
        <taxon>Pseudomonadota</taxon>
        <taxon>Alphaproteobacteria</taxon>
        <taxon>Hyphomicrobiales</taxon>
        <taxon>Nitrobacteraceae</taxon>
        <taxon>Bradyrhizobium</taxon>
    </lineage>
</organism>
<comment type="similarity">
    <text evidence="2">Belongs to the bacterial solute-binding protein 1 family.</text>
</comment>
<keyword evidence="6" id="KW-0762">Sugar transport</keyword>
<dbReference type="SUPFAM" id="SSF53850">
    <property type="entry name" value="Periplasmic binding protein-like II"/>
    <property type="match status" value="1"/>
</dbReference>
<keyword evidence="7" id="KW-1185">Reference proteome</keyword>
<protein>
    <submittedName>
        <fullName evidence="6">Multiple sugar transport system substrate-binding protein</fullName>
    </submittedName>
</protein>
<evidence type="ECO:0000313" key="7">
    <source>
        <dbReference type="Proteomes" id="UP001549291"/>
    </source>
</evidence>
<comment type="caution">
    <text evidence="6">The sequence shown here is derived from an EMBL/GenBank/DDBJ whole genome shotgun (WGS) entry which is preliminary data.</text>
</comment>
<dbReference type="Pfam" id="PF01547">
    <property type="entry name" value="SBP_bac_1"/>
    <property type="match status" value="1"/>
</dbReference>
<keyword evidence="5" id="KW-0574">Periplasm</keyword>
<comment type="subcellular location">
    <subcellularLocation>
        <location evidence="1">Periplasm</location>
    </subcellularLocation>
</comment>
<proteinExistence type="inferred from homology"/>
<gene>
    <name evidence="6" type="ORF">ABIF63_002724</name>
</gene>
<dbReference type="EMBL" id="JBEPTQ010000002">
    <property type="protein sequence ID" value="MET4718618.1"/>
    <property type="molecule type" value="Genomic_DNA"/>
</dbReference>
<sequence>MSMAGPTERESVMKQTVKALLTTSGVLASVLGVGVGITPAHAQAKTITLCWAAWDPANALVELSKDFTAKTGVGMKFEFVPWTNYADRFLNELNSHGSLCDLIIGDSQWIGGAAENGQYVKLNDFFTKEGISMDDYMPATVVGYSEWPKNSPNYWALPAMGDAVGWTYRKDWFARPEIQADFKAKYGRDLAVPKTLDELRDIAKFFQGREIDGKKVYGASIYTERGSEGITMGVSNYLYDYGFQYQDPKKPYSMDGFVNSPGAVKGLEAYKELYKCCTPPGASNSYMSEGLDAFKSGQVALQMNFFAFFPGLYKDPNVGGDKIGFFSNPAGPATRATQLGGQGISVVSYSKNQPEALQYIKWFSGGDVQKKWWALGGYSCAKSVLNDPGFPNSAPFAGEFLKSMGMVVDFWAEPSYAQLLQAEQKRVHDYVVADKGTAQEALDGLVKDWKAIFKEEGKKF</sequence>
<accession>A0ABV2RNX2</accession>
<dbReference type="PANTHER" id="PTHR43649:SF34">
    <property type="entry name" value="ABC TRANSPORTER PERIPLASMIC-BINDING PROTEIN YCJN-RELATED"/>
    <property type="match status" value="1"/>
</dbReference>
<reference evidence="6 7" key="1">
    <citation type="submission" date="2024-06" db="EMBL/GenBank/DDBJ databases">
        <title>Genomic Encyclopedia of Type Strains, Phase V (KMG-V): Genome sequencing to study the core and pangenomes of soil and plant-associated prokaryotes.</title>
        <authorList>
            <person name="Whitman W."/>
        </authorList>
    </citation>
    <scope>NUCLEOTIDE SEQUENCE [LARGE SCALE GENOMIC DNA]</scope>
    <source>
        <strain evidence="6 7">USDA 160</strain>
    </source>
</reference>
<dbReference type="InterPro" id="IPR050490">
    <property type="entry name" value="Bact_solute-bd_prot1"/>
</dbReference>
<evidence type="ECO:0000313" key="6">
    <source>
        <dbReference type="EMBL" id="MET4718618.1"/>
    </source>
</evidence>
<evidence type="ECO:0000256" key="3">
    <source>
        <dbReference type="ARBA" id="ARBA00022448"/>
    </source>
</evidence>
<evidence type="ECO:0000256" key="2">
    <source>
        <dbReference type="ARBA" id="ARBA00008520"/>
    </source>
</evidence>
<keyword evidence="3" id="KW-0813">Transport</keyword>